<proteinExistence type="predicted"/>
<keyword evidence="3" id="KW-1185">Reference proteome</keyword>
<feature type="compositionally biased region" description="Basic and acidic residues" evidence="1">
    <location>
        <begin position="8"/>
        <end position="23"/>
    </location>
</feature>
<protein>
    <submittedName>
        <fullName evidence="2">Uncharacterized protein</fullName>
    </submittedName>
</protein>
<dbReference type="EMBL" id="JWZX01000834">
    <property type="protein sequence ID" value="KOO35522.1"/>
    <property type="molecule type" value="Genomic_DNA"/>
</dbReference>
<comment type="caution">
    <text evidence="2">The sequence shown here is derived from an EMBL/GenBank/DDBJ whole genome shotgun (WGS) entry which is preliminary data.</text>
</comment>
<evidence type="ECO:0000256" key="1">
    <source>
        <dbReference type="SAM" id="MobiDB-lite"/>
    </source>
</evidence>
<name>A0A0M0KAC0_9EUKA</name>
<feature type="region of interest" description="Disordered" evidence="1">
    <location>
        <begin position="1"/>
        <end position="23"/>
    </location>
</feature>
<evidence type="ECO:0000313" key="2">
    <source>
        <dbReference type="EMBL" id="KOO35522.1"/>
    </source>
</evidence>
<reference evidence="3" key="1">
    <citation type="journal article" date="2015" name="PLoS Genet.">
        <title>Genome Sequence and Transcriptome Analyses of Chrysochromulina tobin: Metabolic Tools for Enhanced Algal Fitness in the Prominent Order Prymnesiales (Haptophyceae).</title>
        <authorList>
            <person name="Hovde B.T."/>
            <person name="Deodato C.R."/>
            <person name="Hunsperger H.M."/>
            <person name="Ryken S.A."/>
            <person name="Yost W."/>
            <person name="Jha R.K."/>
            <person name="Patterson J."/>
            <person name="Monnat R.J. Jr."/>
            <person name="Barlow S.B."/>
            <person name="Starkenburg S.R."/>
            <person name="Cattolico R.A."/>
        </authorList>
    </citation>
    <scope>NUCLEOTIDE SEQUENCE</scope>
    <source>
        <strain evidence="3">CCMP291</strain>
    </source>
</reference>
<dbReference type="Proteomes" id="UP000037460">
    <property type="component" value="Unassembled WGS sequence"/>
</dbReference>
<dbReference type="AlphaFoldDB" id="A0A0M0KAC0"/>
<organism evidence="2 3">
    <name type="scientific">Chrysochromulina tobinii</name>
    <dbReference type="NCBI Taxonomy" id="1460289"/>
    <lineage>
        <taxon>Eukaryota</taxon>
        <taxon>Haptista</taxon>
        <taxon>Haptophyta</taxon>
        <taxon>Prymnesiophyceae</taxon>
        <taxon>Prymnesiales</taxon>
        <taxon>Chrysochromulinaceae</taxon>
        <taxon>Chrysochromulina</taxon>
    </lineage>
</organism>
<sequence length="337" mass="37347">MDQGSEEAEVKTDKGASRTEEGKALVLPMGPDDFIHFLGTKLGSEGSPVSLTHGTLKHHPLEDRASECKAHVSIVAQHDCAALGMTIKQSSQLAKDAQLLVQADVKAQGSYWDGAAIIEVEWDEGYWPLGNKTRRDKGPISDLAFDPGTMDLVCSRKTVVLDKSTKLPIILYSMGGAPQVGLAMRSHLEPLNRMPQDRKFNLSRTRDGLGTEAGGTEQRMNQIGTRRCDFNVVPSKRPTCRRGKLEEHVINTDGVLDLYADTYDEFDYWYNEEMMRMFGEMAAVIWEAMPISSVYVAALQQRMDEERRCFTDLGMYLEPSRVLGENMGGPAPATVTV</sequence>
<accession>A0A0M0KAC0</accession>
<gene>
    <name evidence="2" type="ORF">Ctob_014920</name>
</gene>
<evidence type="ECO:0000313" key="3">
    <source>
        <dbReference type="Proteomes" id="UP000037460"/>
    </source>
</evidence>